<evidence type="ECO:0008006" key="4">
    <source>
        <dbReference type="Google" id="ProtNLM"/>
    </source>
</evidence>
<accession>A0AAV5TB52</accession>
<evidence type="ECO:0000313" key="3">
    <source>
        <dbReference type="Proteomes" id="UP001432027"/>
    </source>
</evidence>
<comment type="caution">
    <text evidence="2">The sequence shown here is derived from an EMBL/GenBank/DDBJ whole genome shotgun (WGS) entry which is preliminary data.</text>
</comment>
<protein>
    <recommendedName>
        <fullName evidence="4">MATH domain-containing protein</fullName>
    </recommendedName>
</protein>
<evidence type="ECO:0000256" key="1">
    <source>
        <dbReference type="SAM" id="MobiDB-lite"/>
    </source>
</evidence>
<sequence>GSLISKAEVWSKRVPSKRKRRMSDPPSKKSKNSCTITMNIGSMKNKDPERTSPVHHFNGLAWRLLVAPWKVQQPGGRKDIILICDSEGKSELWRALTDITMHVTH</sequence>
<evidence type="ECO:0000313" key="2">
    <source>
        <dbReference type="EMBL" id="GMS90974.1"/>
    </source>
</evidence>
<dbReference type="Proteomes" id="UP001432027">
    <property type="component" value="Unassembled WGS sequence"/>
</dbReference>
<name>A0AAV5TB52_9BILA</name>
<reference evidence="2" key="1">
    <citation type="submission" date="2023-10" db="EMBL/GenBank/DDBJ databases">
        <title>Genome assembly of Pristionchus species.</title>
        <authorList>
            <person name="Yoshida K."/>
            <person name="Sommer R.J."/>
        </authorList>
    </citation>
    <scope>NUCLEOTIDE SEQUENCE</scope>
    <source>
        <strain evidence="2">RS0144</strain>
    </source>
</reference>
<organism evidence="2 3">
    <name type="scientific">Pristionchus entomophagus</name>
    <dbReference type="NCBI Taxonomy" id="358040"/>
    <lineage>
        <taxon>Eukaryota</taxon>
        <taxon>Metazoa</taxon>
        <taxon>Ecdysozoa</taxon>
        <taxon>Nematoda</taxon>
        <taxon>Chromadorea</taxon>
        <taxon>Rhabditida</taxon>
        <taxon>Rhabditina</taxon>
        <taxon>Diplogasteromorpha</taxon>
        <taxon>Diplogasteroidea</taxon>
        <taxon>Neodiplogasteridae</taxon>
        <taxon>Pristionchus</taxon>
    </lineage>
</organism>
<feature type="compositionally biased region" description="Polar residues" evidence="1">
    <location>
        <begin position="32"/>
        <end position="42"/>
    </location>
</feature>
<feature type="non-terminal residue" evidence="2">
    <location>
        <position position="105"/>
    </location>
</feature>
<dbReference type="AlphaFoldDB" id="A0AAV5TB52"/>
<dbReference type="EMBL" id="BTSX01000003">
    <property type="protein sequence ID" value="GMS90974.1"/>
    <property type="molecule type" value="Genomic_DNA"/>
</dbReference>
<keyword evidence="3" id="KW-1185">Reference proteome</keyword>
<proteinExistence type="predicted"/>
<feature type="region of interest" description="Disordered" evidence="1">
    <location>
        <begin position="1"/>
        <end position="52"/>
    </location>
</feature>
<gene>
    <name evidence="2" type="ORF">PENTCL1PPCAC_13149</name>
</gene>
<feature type="non-terminal residue" evidence="2">
    <location>
        <position position="1"/>
    </location>
</feature>